<dbReference type="SUPFAM" id="SSF55068">
    <property type="entry name" value="Peptide methionine sulfoxide reductase"/>
    <property type="match status" value="1"/>
</dbReference>
<dbReference type="PANTHER" id="PTHR43774:SF1">
    <property type="entry name" value="PEPTIDE METHIONINE SULFOXIDE REDUCTASE MSRA 2"/>
    <property type="match status" value="1"/>
</dbReference>
<evidence type="ECO:0000256" key="5">
    <source>
        <dbReference type="SAM" id="SignalP"/>
    </source>
</evidence>
<feature type="active site" evidence="4">
    <location>
        <position position="75"/>
    </location>
</feature>
<dbReference type="RefSeq" id="WP_230273587.1">
    <property type="nucleotide sequence ID" value="NZ_JAJKFW010000022.1"/>
</dbReference>
<reference evidence="7" key="1">
    <citation type="submission" date="2021-11" db="EMBL/GenBank/DDBJ databases">
        <title>Genome sequence.</title>
        <authorList>
            <person name="Sun Q."/>
        </authorList>
    </citation>
    <scope>NUCLEOTIDE SEQUENCE</scope>
    <source>
        <strain evidence="7">JC740</strain>
    </source>
</reference>
<comment type="catalytic activity">
    <reaction evidence="3 4">
        <text>[thioredoxin]-disulfide + L-methionine + H2O = L-methionine (S)-S-oxide + [thioredoxin]-dithiol</text>
        <dbReference type="Rhea" id="RHEA:19993"/>
        <dbReference type="Rhea" id="RHEA-COMP:10698"/>
        <dbReference type="Rhea" id="RHEA-COMP:10700"/>
        <dbReference type="ChEBI" id="CHEBI:15377"/>
        <dbReference type="ChEBI" id="CHEBI:29950"/>
        <dbReference type="ChEBI" id="CHEBI:50058"/>
        <dbReference type="ChEBI" id="CHEBI:57844"/>
        <dbReference type="ChEBI" id="CHEBI:58772"/>
        <dbReference type="EC" id="1.8.4.11"/>
    </reaction>
</comment>
<accession>A0ABS8NGL6</accession>
<keyword evidence="8" id="KW-1185">Reference proteome</keyword>
<sequence>MPVSSIQTLFSRSLASFAAIGMMAISVSCSQAAPPQNQSSDPNANPNYNGLPLDSEIVDVKTRSGEKVATLAGGCFWCTEAVFERMEGINDVVSGYIGGKVPNPNYEQVCGKKTGHAEAVQVYYDPEKTNYEEILEVFFKTHDPTTLNRQGADAGPQYRSSVFVHNDEQREIAKKVIEKMSKEYRDPIVTLIEPATKFYVAEEYHQDYFRLNPNAGYCRAVVANKVRKFNRTFGDKIKDSAK</sequence>
<comment type="catalytic activity">
    <reaction evidence="2 4">
        <text>L-methionyl-[protein] + [thioredoxin]-disulfide + H2O = L-methionyl-(S)-S-oxide-[protein] + [thioredoxin]-dithiol</text>
        <dbReference type="Rhea" id="RHEA:14217"/>
        <dbReference type="Rhea" id="RHEA-COMP:10698"/>
        <dbReference type="Rhea" id="RHEA-COMP:10700"/>
        <dbReference type="Rhea" id="RHEA-COMP:12313"/>
        <dbReference type="Rhea" id="RHEA-COMP:12315"/>
        <dbReference type="ChEBI" id="CHEBI:15377"/>
        <dbReference type="ChEBI" id="CHEBI:16044"/>
        <dbReference type="ChEBI" id="CHEBI:29950"/>
        <dbReference type="ChEBI" id="CHEBI:44120"/>
        <dbReference type="ChEBI" id="CHEBI:50058"/>
        <dbReference type="EC" id="1.8.4.11"/>
    </reaction>
</comment>
<evidence type="ECO:0000256" key="3">
    <source>
        <dbReference type="ARBA" id="ARBA00048782"/>
    </source>
</evidence>
<dbReference type="Proteomes" id="UP001430306">
    <property type="component" value="Unassembled WGS sequence"/>
</dbReference>
<dbReference type="NCBIfam" id="TIGR00401">
    <property type="entry name" value="msrA"/>
    <property type="match status" value="1"/>
</dbReference>
<comment type="caution">
    <text evidence="7">The sequence shown here is derived from an EMBL/GenBank/DDBJ whole genome shotgun (WGS) entry which is preliminary data.</text>
</comment>
<dbReference type="GO" id="GO:0008113">
    <property type="term" value="F:peptide-methionine (S)-S-oxide reductase activity"/>
    <property type="evidence" value="ECO:0007669"/>
    <property type="project" value="UniProtKB-EC"/>
</dbReference>
<comment type="function">
    <text evidence="4">Has an important function as a repair enzyme for proteins that have been inactivated by oxidation. Catalyzes the reversible oxidation-reduction of methionine sulfoxide in proteins to methionine.</text>
</comment>
<dbReference type="Gene3D" id="3.30.1060.10">
    <property type="entry name" value="Peptide methionine sulphoxide reductase MsrA"/>
    <property type="match status" value="1"/>
</dbReference>
<feature type="signal peptide" evidence="5">
    <location>
        <begin position="1"/>
        <end position="32"/>
    </location>
</feature>
<dbReference type="Pfam" id="PF01625">
    <property type="entry name" value="PMSR"/>
    <property type="match status" value="1"/>
</dbReference>
<evidence type="ECO:0000256" key="2">
    <source>
        <dbReference type="ARBA" id="ARBA00047806"/>
    </source>
</evidence>
<evidence type="ECO:0000256" key="4">
    <source>
        <dbReference type="HAMAP-Rule" id="MF_01401"/>
    </source>
</evidence>
<feature type="chain" id="PRO_5045876826" description="Peptide methionine sulfoxide reductase MsrA" evidence="5">
    <location>
        <begin position="33"/>
        <end position="242"/>
    </location>
</feature>
<dbReference type="PANTHER" id="PTHR43774">
    <property type="entry name" value="PEPTIDE METHIONINE SULFOXIDE REDUCTASE"/>
    <property type="match status" value="1"/>
</dbReference>
<dbReference type="EC" id="1.8.4.11" evidence="4"/>
<dbReference type="InterPro" id="IPR036509">
    <property type="entry name" value="Met_Sox_Rdtase_MsrA_sf"/>
</dbReference>
<name>A0ABS8NGL6_9BACT</name>
<feature type="domain" description="Peptide methionine sulphoxide reductase MsrA" evidence="6">
    <location>
        <begin position="69"/>
        <end position="218"/>
    </location>
</feature>
<keyword evidence="5" id="KW-0732">Signal</keyword>
<dbReference type="HAMAP" id="MF_01401">
    <property type="entry name" value="MsrA"/>
    <property type="match status" value="1"/>
</dbReference>
<organism evidence="7 8">
    <name type="scientific">Rhodopirellula halodulae</name>
    <dbReference type="NCBI Taxonomy" id="2894198"/>
    <lineage>
        <taxon>Bacteria</taxon>
        <taxon>Pseudomonadati</taxon>
        <taxon>Planctomycetota</taxon>
        <taxon>Planctomycetia</taxon>
        <taxon>Pirellulales</taxon>
        <taxon>Pirellulaceae</taxon>
        <taxon>Rhodopirellula</taxon>
    </lineage>
</organism>
<protein>
    <recommendedName>
        <fullName evidence="4">Peptide methionine sulfoxide reductase MsrA</fullName>
        <shortName evidence="4">Protein-methionine-S-oxide reductase</shortName>
        <ecNumber evidence="4">1.8.4.11</ecNumber>
    </recommendedName>
    <alternativeName>
        <fullName evidence="4">Peptide-methionine (S)-S-oxide reductase</fullName>
        <shortName evidence="4">Peptide Met(O) reductase</shortName>
    </alternativeName>
</protein>
<evidence type="ECO:0000259" key="6">
    <source>
        <dbReference type="Pfam" id="PF01625"/>
    </source>
</evidence>
<evidence type="ECO:0000313" key="8">
    <source>
        <dbReference type="Proteomes" id="UP001430306"/>
    </source>
</evidence>
<evidence type="ECO:0000256" key="1">
    <source>
        <dbReference type="ARBA" id="ARBA00023002"/>
    </source>
</evidence>
<proteinExistence type="inferred from homology"/>
<dbReference type="EMBL" id="JAJKFW010000022">
    <property type="protein sequence ID" value="MCC9642695.1"/>
    <property type="molecule type" value="Genomic_DNA"/>
</dbReference>
<dbReference type="InterPro" id="IPR002569">
    <property type="entry name" value="Met_Sox_Rdtase_MsrA_dom"/>
</dbReference>
<comment type="similarity">
    <text evidence="4">Belongs to the MsrA Met sulfoxide reductase family.</text>
</comment>
<gene>
    <name evidence="4 7" type="primary">msrA</name>
    <name evidence="7" type="ORF">LOC71_10440</name>
</gene>
<keyword evidence="1 4" id="KW-0560">Oxidoreductase</keyword>
<evidence type="ECO:0000313" key="7">
    <source>
        <dbReference type="EMBL" id="MCC9642695.1"/>
    </source>
</evidence>